<dbReference type="EMBL" id="BGZK01003208">
    <property type="protein sequence ID" value="GBO98747.1"/>
    <property type="molecule type" value="Genomic_DNA"/>
</dbReference>
<proteinExistence type="predicted"/>
<protein>
    <submittedName>
        <fullName evidence="1">Uncharacterized protein</fullName>
    </submittedName>
</protein>
<accession>A0A4C1SC38</accession>
<reference evidence="1 2" key="1">
    <citation type="journal article" date="2019" name="Commun. Biol.">
        <title>The bagworm genome reveals a unique fibroin gene that provides high tensile strength.</title>
        <authorList>
            <person name="Kono N."/>
            <person name="Nakamura H."/>
            <person name="Ohtoshi R."/>
            <person name="Tomita M."/>
            <person name="Numata K."/>
            <person name="Arakawa K."/>
        </authorList>
    </citation>
    <scope>NUCLEOTIDE SEQUENCE [LARGE SCALE GENOMIC DNA]</scope>
</reference>
<evidence type="ECO:0000313" key="1">
    <source>
        <dbReference type="EMBL" id="GBO98747.1"/>
    </source>
</evidence>
<gene>
    <name evidence="1" type="ORF">EVAR_100139_1</name>
</gene>
<evidence type="ECO:0000313" key="2">
    <source>
        <dbReference type="Proteomes" id="UP000299102"/>
    </source>
</evidence>
<dbReference type="AlphaFoldDB" id="A0A4C1SC38"/>
<name>A0A4C1SC38_EUMVA</name>
<sequence length="97" mass="10455">MTTRCAEENKSLKKQTNILSSSVPAKVRTLARSLATKSRREMSRGDDYVKMCYVCGTGRCCLIGKGDIGSLRVPASVGGAACAGRPISKYFDIVTDF</sequence>
<dbReference type="Proteomes" id="UP000299102">
    <property type="component" value="Unassembled WGS sequence"/>
</dbReference>
<organism evidence="1 2">
    <name type="scientific">Eumeta variegata</name>
    <name type="common">Bagworm moth</name>
    <name type="synonym">Eumeta japonica</name>
    <dbReference type="NCBI Taxonomy" id="151549"/>
    <lineage>
        <taxon>Eukaryota</taxon>
        <taxon>Metazoa</taxon>
        <taxon>Ecdysozoa</taxon>
        <taxon>Arthropoda</taxon>
        <taxon>Hexapoda</taxon>
        <taxon>Insecta</taxon>
        <taxon>Pterygota</taxon>
        <taxon>Neoptera</taxon>
        <taxon>Endopterygota</taxon>
        <taxon>Lepidoptera</taxon>
        <taxon>Glossata</taxon>
        <taxon>Ditrysia</taxon>
        <taxon>Tineoidea</taxon>
        <taxon>Psychidae</taxon>
        <taxon>Oiketicinae</taxon>
        <taxon>Eumeta</taxon>
    </lineage>
</organism>
<keyword evidence="2" id="KW-1185">Reference proteome</keyword>
<comment type="caution">
    <text evidence="1">The sequence shown here is derived from an EMBL/GenBank/DDBJ whole genome shotgun (WGS) entry which is preliminary data.</text>
</comment>